<organism evidence="8 9">
    <name type="scientific">Bordetella bronchialis</name>
    <dbReference type="NCBI Taxonomy" id="463025"/>
    <lineage>
        <taxon>Bacteria</taxon>
        <taxon>Pseudomonadati</taxon>
        <taxon>Pseudomonadota</taxon>
        <taxon>Betaproteobacteria</taxon>
        <taxon>Burkholderiales</taxon>
        <taxon>Alcaligenaceae</taxon>
        <taxon>Bordetella</taxon>
    </lineage>
</organism>
<dbReference type="Gene3D" id="3.90.180.10">
    <property type="entry name" value="Medium-chain alcohol dehydrogenases, catalytic domain"/>
    <property type="match status" value="1"/>
</dbReference>
<feature type="domain" description="Enoyl reductase (ER)" evidence="7">
    <location>
        <begin position="13"/>
        <end position="325"/>
    </location>
</feature>
<gene>
    <name evidence="8" type="ORF">BAU08_08215</name>
</gene>
<evidence type="ECO:0000313" key="8">
    <source>
        <dbReference type="EMBL" id="ANN71320.1"/>
    </source>
</evidence>
<protein>
    <submittedName>
        <fullName evidence="8">Quinone oxidoreductase</fullName>
    </submittedName>
</protein>
<dbReference type="AlphaFoldDB" id="A0A193FUK6"/>
<dbReference type="InterPro" id="IPR013154">
    <property type="entry name" value="ADH-like_N"/>
</dbReference>
<dbReference type="GO" id="GO:0008270">
    <property type="term" value="F:zinc ion binding"/>
    <property type="evidence" value="ECO:0007669"/>
    <property type="project" value="InterPro"/>
</dbReference>
<dbReference type="GO" id="GO:0005737">
    <property type="term" value="C:cytoplasm"/>
    <property type="evidence" value="ECO:0007669"/>
    <property type="project" value="UniProtKB-SubCell"/>
</dbReference>
<evidence type="ECO:0000256" key="5">
    <source>
        <dbReference type="ARBA" id="ARBA00022884"/>
    </source>
</evidence>
<dbReference type="InterPro" id="IPR020843">
    <property type="entry name" value="ER"/>
</dbReference>
<dbReference type="InterPro" id="IPR002364">
    <property type="entry name" value="Quin_OxRdtase/zeta-crystal_CS"/>
</dbReference>
<evidence type="ECO:0000256" key="4">
    <source>
        <dbReference type="ARBA" id="ARBA00022857"/>
    </source>
</evidence>
<dbReference type="InterPro" id="IPR051603">
    <property type="entry name" value="Zinc-ADH_QOR/CCCR"/>
</dbReference>
<dbReference type="GO" id="GO:0016491">
    <property type="term" value="F:oxidoreductase activity"/>
    <property type="evidence" value="ECO:0007669"/>
    <property type="project" value="InterPro"/>
</dbReference>
<dbReference type="InterPro" id="IPR013149">
    <property type="entry name" value="ADH-like_C"/>
</dbReference>
<dbReference type="Pfam" id="PF00107">
    <property type="entry name" value="ADH_zinc_N"/>
    <property type="match status" value="1"/>
</dbReference>
<dbReference type="SUPFAM" id="SSF50129">
    <property type="entry name" value="GroES-like"/>
    <property type="match status" value="1"/>
</dbReference>
<dbReference type="STRING" id="463025.BAU08_08215"/>
<dbReference type="PROSITE" id="PS01162">
    <property type="entry name" value="QOR_ZETA_CRYSTAL"/>
    <property type="match status" value="1"/>
</dbReference>
<comment type="subunit">
    <text evidence="2">Homotetramer.</text>
</comment>
<keyword evidence="4" id="KW-0521">NADP</keyword>
<name>A0A193FUK6_9BORD</name>
<evidence type="ECO:0000256" key="3">
    <source>
        <dbReference type="ARBA" id="ARBA00022490"/>
    </source>
</evidence>
<accession>A0A193FUK6</accession>
<proteinExistence type="predicted"/>
<dbReference type="RefSeq" id="WP_066668879.1">
    <property type="nucleotide sequence ID" value="NZ_CP016171.1"/>
</dbReference>
<keyword evidence="5" id="KW-0694">RNA-binding</keyword>
<keyword evidence="3" id="KW-0963">Cytoplasm</keyword>
<dbReference type="Gene3D" id="3.40.50.720">
    <property type="entry name" value="NAD(P)-binding Rossmann-like Domain"/>
    <property type="match status" value="1"/>
</dbReference>
<dbReference type="EMBL" id="CP016171">
    <property type="protein sequence ID" value="ANN71320.1"/>
    <property type="molecule type" value="Genomic_DNA"/>
</dbReference>
<dbReference type="InterPro" id="IPR011032">
    <property type="entry name" value="GroES-like_sf"/>
</dbReference>
<evidence type="ECO:0000256" key="1">
    <source>
        <dbReference type="ARBA" id="ARBA00004496"/>
    </source>
</evidence>
<evidence type="ECO:0000256" key="2">
    <source>
        <dbReference type="ARBA" id="ARBA00011881"/>
    </source>
</evidence>
<reference evidence="8 9" key="1">
    <citation type="submission" date="2016-06" db="EMBL/GenBank/DDBJ databases">
        <title>Complete genome sequences of Bordetella bronchialis and Bordetella flabilis.</title>
        <authorList>
            <person name="LiPuma J.J."/>
            <person name="Spilker T."/>
        </authorList>
    </citation>
    <scope>NUCLEOTIDE SEQUENCE [LARGE SCALE GENOMIC DNA]</scope>
    <source>
        <strain evidence="8 9">AU17976</strain>
    </source>
</reference>
<dbReference type="CDD" id="cd08272">
    <property type="entry name" value="MDR6"/>
    <property type="match status" value="1"/>
</dbReference>
<keyword evidence="6" id="KW-0007">Acetylation</keyword>
<dbReference type="InterPro" id="IPR036291">
    <property type="entry name" value="NAD(P)-bd_dom_sf"/>
</dbReference>
<evidence type="ECO:0000256" key="6">
    <source>
        <dbReference type="ARBA" id="ARBA00022990"/>
    </source>
</evidence>
<evidence type="ECO:0000259" key="7">
    <source>
        <dbReference type="SMART" id="SM00829"/>
    </source>
</evidence>
<dbReference type="SUPFAM" id="SSF51735">
    <property type="entry name" value="NAD(P)-binding Rossmann-fold domains"/>
    <property type="match status" value="1"/>
</dbReference>
<dbReference type="Pfam" id="PF08240">
    <property type="entry name" value="ADH_N"/>
    <property type="match status" value="1"/>
</dbReference>
<dbReference type="SMART" id="SM00829">
    <property type="entry name" value="PKS_ER"/>
    <property type="match status" value="1"/>
</dbReference>
<dbReference type="PANTHER" id="PTHR44154">
    <property type="entry name" value="QUINONE OXIDOREDUCTASE"/>
    <property type="match status" value="1"/>
</dbReference>
<dbReference type="GO" id="GO:0003723">
    <property type="term" value="F:RNA binding"/>
    <property type="evidence" value="ECO:0007669"/>
    <property type="project" value="UniProtKB-KW"/>
</dbReference>
<evidence type="ECO:0000313" key="9">
    <source>
        <dbReference type="Proteomes" id="UP000092213"/>
    </source>
</evidence>
<sequence length="329" mass="33997">MRAYVTTEFGKPGQLREDLPRPQAGPGELLVAVHASGVNPADLKIAAGQLGPAAPDLPAILGMDFAGVVAEVGAEVRGFSVGDAVYGCAGGVKGRPGTLAEFVAVDARLVALKPARLSMREAAALPLVSITAWEGLVDRAAVSVDETVLVHAAAGGVGHVAIQIARAFGAKVFATASTPEKLGIAAKLGAEPIPYRDMATEDYVARHTGGKGFDVVYDTVGGPVFEQSAAATRRYGRLISCAAWETHDLVPILGSSLDFIGIFMLLPMLTGQGLAHHGDILREVATLVDADMLTPLVDSARFTLADTAAAHARLDNGHAVGKVVIDIVD</sequence>
<comment type="subcellular location">
    <subcellularLocation>
        <location evidence="1">Cytoplasm</location>
    </subcellularLocation>
</comment>
<dbReference type="Proteomes" id="UP000092213">
    <property type="component" value="Chromosome"/>
</dbReference>
<dbReference type="PANTHER" id="PTHR44154:SF1">
    <property type="entry name" value="QUINONE OXIDOREDUCTASE"/>
    <property type="match status" value="1"/>
</dbReference>